<dbReference type="Proteomes" id="UP000677228">
    <property type="component" value="Unassembled WGS sequence"/>
</dbReference>
<accession>A0A814VAR8</accession>
<evidence type="ECO:0000313" key="5">
    <source>
        <dbReference type="Proteomes" id="UP000663829"/>
    </source>
</evidence>
<proteinExistence type="predicted"/>
<dbReference type="EMBL" id="CAJNOK010004342">
    <property type="protein sequence ID" value="CAF0934554.1"/>
    <property type="molecule type" value="Genomic_DNA"/>
</dbReference>
<dbReference type="EMBL" id="CAJOBA010004344">
    <property type="protein sequence ID" value="CAF3710449.1"/>
    <property type="molecule type" value="Genomic_DNA"/>
</dbReference>
<dbReference type="EMBL" id="CAJOBC010008108">
    <property type="protein sequence ID" value="CAF3952773.1"/>
    <property type="molecule type" value="Genomic_DNA"/>
</dbReference>
<keyword evidence="5" id="KW-1185">Reference proteome</keyword>
<name>A0A814VAR8_9BILA</name>
<evidence type="ECO:0000313" key="2">
    <source>
        <dbReference type="EMBL" id="CAF1188520.1"/>
    </source>
</evidence>
<sequence>MPVGPERIRITPADNYHKTQNGIGTYQIQLCKSNVNTQAVKTYFTDVLRVQPTPPCASKSADYVPSVLIENLIQSSKTQPEQSRTLIDNHHDKIKTHVEETVKSIDNHHERIDNHSKQLDKHKNILKFVYPSFHWYW</sequence>
<gene>
    <name evidence="2" type="ORF">GPM918_LOCUS23081</name>
    <name evidence="1" type="ORF">OVA965_LOCUS11313</name>
    <name evidence="4" type="ORF">SRO942_LOCUS23080</name>
    <name evidence="3" type="ORF">TMI583_LOCUS11309</name>
</gene>
<organism evidence="2 5">
    <name type="scientific">Didymodactylos carnosus</name>
    <dbReference type="NCBI Taxonomy" id="1234261"/>
    <lineage>
        <taxon>Eukaryota</taxon>
        <taxon>Metazoa</taxon>
        <taxon>Spiralia</taxon>
        <taxon>Gnathifera</taxon>
        <taxon>Rotifera</taxon>
        <taxon>Eurotatoria</taxon>
        <taxon>Bdelloidea</taxon>
        <taxon>Philodinida</taxon>
        <taxon>Philodinidae</taxon>
        <taxon>Didymodactylos</taxon>
    </lineage>
</organism>
<dbReference type="Proteomes" id="UP000681722">
    <property type="component" value="Unassembled WGS sequence"/>
</dbReference>
<dbReference type="EMBL" id="CAJNOQ010008107">
    <property type="protein sequence ID" value="CAF1188520.1"/>
    <property type="molecule type" value="Genomic_DNA"/>
</dbReference>
<reference evidence="2" key="1">
    <citation type="submission" date="2021-02" db="EMBL/GenBank/DDBJ databases">
        <authorList>
            <person name="Nowell W R."/>
        </authorList>
    </citation>
    <scope>NUCLEOTIDE SEQUENCE</scope>
</reference>
<protein>
    <submittedName>
        <fullName evidence="2">Uncharacterized protein</fullName>
    </submittedName>
</protein>
<dbReference type="Proteomes" id="UP000682733">
    <property type="component" value="Unassembled WGS sequence"/>
</dbReference>
<evidence type="ECO:0000313" key="1">
    <source>
        <dbReference type="EMBL" id="CAF0934554.1"/>
    </source>
</evidence>
<comment type="caution">
    <text evidence="2">The sequence shown here is derived from an EMBL/GenBank/DDBJ whole genome shotgun (WGS) entry which is preliminary data.</text>
</comment>
<evidence type="ECO:0000313" key="4">
    <source>
        <dbReference type="EMBL" id="CAF3952773.1"/>
    </source>
</evidence>
<evidence type="ECO:0000313" key="3">
    <source>
        <dbReference type="EMBL" id="CAF3710449.1"/>
    </source>
</evidence>
<dbReference type="Proteomes" id="UP000663829">
    <property type="component" value="Unassembled WGS sequence"/>
</dbReference>
<dbReference type="AlphaFoldDB" id="A0A814VAR8"/>